<comment type="caution">
    <text evidence="1">The sequence shown here is derived from an EMBL/GenBank/DDBJ whole genome shotgun (WGS) entry which is preliminary data.</text>
</comment>
<evidence type="ECO:0000313" key="2">
    <source>
        <dbReference type="Proteomes" id="UP001165960"/>
    </source>
</evidence>
<dbReference type="EMBL" id="QTSX02001636">
    <property type="protein sequence ID" value="KAJ9079888.1"/>
    <property type="molecule type" value="Genomic_DNA"/>
</dbReference>
<reference evidence="1" key="1">
    <citation type="submission" date="2022-04" db="EMBL/GenBank/DDBJ databases">
        <title>Genome of the entomopathogenic fungus Entomophthora muscae.</title>
        <authorList>
            <person name="Elya C."/>
            <person name="Lovett B.R."/>
            <person name="Lee E."/>
            <person name="Macias A.M."/>
            <person name="Hajek A.E."/>
            <person name="De Bivort B.L."/>
            <person name="Kasson M.T."/>
            <person name="De Fine Licht H.H."/>
            <person name="Stajich J.E."/>
        </authorList>
    </citation>
    <scope>NUCLEOTIDE SEQUENCE</scope>
    <source>
        <strain evidence="1">Berkeley</strain>
    </source>
</reference>
<sequence>MPNSERETNQTELKRRTRSQYAALESRTHQLESLLKAATKISDFVERVETLETNLKSCQCGSVPIKKRNICSFGMLNPSTHQGYCNLSSPEEIFGNREFLDILISESVSRMELLNSFLDDDASSGVLDSPNFFTYTFYAVACLLAGSVMDHDLIALEKFSLNKAYSLLPDIKSKPSALHIKGLILLGIYESRLSRTFSSIRHIDSAFSMIQYMAASKVNMSLEGNFSESMTSCLVPTSDIPELQKLDSTWPIMLAFKQYSVILFGNASMLKGLESSIDNIQSAMNDGDSVSSNNLNDAINFGFIVKHCFNVALYVHQTDLKPTSQDFLDKLMNRKEIQEMEKRVGIWKGKKFPHVFRSYFTVVGWLEDRNAEARRADLADFLYLNFIRILIYWPTILVFCEPVEFPSTVMQTLLEIAGDVYHVLEIWDQHISYNRLQISLKLIPFSIRLPLMAAVVYLNVQYQFDSESPSFVSFSAKVAYIEEVLCRYRLIWEGSQITLEDLEKAKNVFKLKSKNSK</sequence>
<gene>
    <name evidence="1" type="ORF">DSO57_1030819</name>
</gene>
<organism evidence="1 2">
    <name type="scientific">Entomophthora muscae</name>
    <dbReference type="NCBI Taxonomy" id="34485"/>
    <lineage>
        <taxon>Eukaryota</taxon>
        <taxon>Fungi</taxon>
        <taxon>Fungi incertae sedis</taxon>
        <taxon>Zoopagomycota</taxon>
        <taxon>Entomophthoromycotina</taxon>
        <taxon>Entomophthoromycetes</taxon>
        <taxon>Entomophthorales</taxon>
        <taxon>Entomophthoraceae</taxon>
        <taxon>Entomophthora</taxon>
    </lineage>
</organism>
<name>A0ACC2TYY4_9FUNG</name>
<keyword evidence="2" id="KW-1185">Reference proteome</keyword>
<accession>A0ACC2TYY4</accession>
<protein>
    <submittedName>
        <fullName evidence="1">Uncharacterized protein</fullName>
    </submittedName>
</protein>
<evidence type="ECO:0000313" key="1">
    <source>
        <dbReference type="EMBL" id="KAJ9079888.1"/>
    </source>
</evidence>
<proteinExistence type="predicted"/>
<dbReference type="Proteomes" id="UP001165960">
    <property type="component" value="Unassembled WGS sequence"/>
</dbReference>